<dbReference type="PROSITE" id="PS51278">
    <property type="entry name" value="GATASE_TYPE_2"/>
    <property type="match status" value="1"/>
</dbReference>
<dbReference type="CDD" id="cd01991">
    <property type="entry name" value="Asn_synthase_B_C"/>
    <property type="match status" value="1"/>
</dbReference>
<organism evidence="5 6">
    <name type="scientific">Paraconiothyrium brasiliense</name>
    <dbReference type="NCBI Taxonomy" id="300254"/>
    <lineage>
        <taxon>Eukaryota</taxon>
        <taxon>Fungi</taxon>
        <taxon>Dikarya</taxon>
        <taxon>Ascomycota</taxon>
        <taxon>Pezizomycotina</taxon>
        <taxon>Dothideomycetes</taxon>
        <taxon>Pleosporomycetidae</taxon>
        <taxon>Pleosporales</taxon>
        <taxon>Massarineae</taxon>
        <taxon>Didymosphaeriaceae</taxon>
        <taxon>Paraconiothyrium</taxon>
    </lineage>
</organism>
<dbReference type="SUPFAM" id="SSF52402">
    <property type="entry name" value="Adenine nucleotide alpha hydrolases-like"/>
    <property type="match status" value="1"/>
</dbReference>
<dbReference type="InterPro" id="IPR029055">
    <property type="entry name" value="Ntn_hydrolases_N"/>
</dbReference>
<proteinExistence type="predicted"/>
<dbReference type="InterPro" id="IPR051857">
    <property type="entry name" value="Asn_synthetase_domain"/>
</dbReference>
<keyword evidence="6" id="KW-1185">Reference proteome</keyword>
<dbReference type="EMBL" id="JAKJXO020000019">
    <property type="protein sequence ID" value="KAL1593187.1"/>
    <property type="molecule type" value="Genomic_DNA"/>
</dbReference>
<keyword evidence="2" id="KW-0061">Asparagine biosynthesis</keyword>
<evidence type="ECO:0000313" key="6">
    <source>
        <dbReference type="Proteomes" id="UP001521785"/>
    </source>
</evidence>
<dbReference type="CDD" id="cd03766">
    <property type="entry name" value="Gn_AT_II_novel"/>
    <property type="match status" value="1"/>
</dbReference>
<dbReference type="InterPro" id="IPR001962">
    <property type="entry name" value="Asn_synthase"/>
</dbReference>
<feature type="domain" description="Glutamine amidotransferase type-2" evidence="4">
    <location>
        <begin position="2"/>
        <end position="200"/>
    </location>
</feature>
<dbReference type="PANTHER" id="PTHR45937">
    <property type="entry name" value="ASPARAGINE SYNTHETASE DOMAIN-CONTAINING PROTEIN 1"/>
    <property type="match status" value="1"/>
</dbReference>
<keyword evidence="3" id="KW-0315">Glutamine amidotransferase</keyword>
<keyword evidence="1" id="KW-0028">Amino-acid biosynthesis</keyword>
<evidence type="ECO:0000259" key="4">
    <source>
        <dbReference type="PROSITE" id="PS51278"/>
    </source>
</evidence>
<dbReference type="SUPFAM" id="SSF56235">
    <property type="entry name" value="N-terminal nucleophile aminohydrolases (Ntn hydrolases)"/>
    <property type="match status" value="1"/>
</dbReference>
<reference evidence="5 6" key="1">
    <citation type="submission" date="2024-02" db="EMBL/GenBank/DDBJ databases">
        <title>De novo assembly and annotation of 12 fungi associated with fruit tree decline syndrome in Ontario, Canada.</title>
        <authorList>
            <person name="Sulman M."/>
            <person name="Ellouze W."/>
            <person name="Ilyukhin E."/>
        </authorList>
    </citation>
    <scope>NUCLEOTIDE SEQUENCE [LARGE SCALE GENOMIC DNA]</scope>
    <source>
        <strain evidence="5 6">M42-189</strain>
    </source>
</reference>
<dbReference type="PANTHER" id="PTHR45937:SF1">
    <property type="entry name" value="ASPARAGINE SYNTHETASE DOMAIN-CONTAINING PROTEIN 1"/>
    <property type="match status" value="1"/>
</dbReference>
<protein>
    <recommendedName>
        <fullName evidence="4">Glutamine amidotransferase type-2 domain-containing protein</fullName>
    </recommendedName>
</protein>
<accession>A0ABR3QMW2</accession>
<comment type="caution">
    <text evidence="5">The sequence shown here is derived from an EMBL/GenBank/DDBJ whole genome shotgun (WGS) entry which is preliminary data.</text>
</comment>
<evidence type="ECO:0000313" key="5">
    <source>
        <dbReference type="EMBL" id="KAL1593187.1"/>
    </source>
</evidence>
<dbReference type="InterPro" id="IPR014729">
    <property type="entry name" value="Rossmann-like_a/b/a_fold"/>
</dbReference>
<gene>
    <name evidence="5" type="ORF">SLS60_010795</name>
</gene>
<dbReference type="Gene3D" id="3.60.20.10">
    <property type="entry name" value="Glutamine Phosphoribosylpyrophosphate, subunit 1, domain 1"/>
    <property type="match status" value="1"/>
</dbReference>
<evidence type="ECO:0000256" key="2">
    <source>
        <dbReference type="ARBA" id="ARBA00022888"/>
    </source>
</evidence>
<dbReference type="Proteomes" id="UP001521785">
    <property type="component" value="Unassembled WGS sequence"/>
</dbReference>
<evidence type="ECO:0000256" key="3">
    <source>
        <dbReference type="ARBA" id="ARBA00022962"/>
    </source>
</evidence>
<evidence type="ECO:0000256" key="1">
    <source>
        <dbReference type="ARBA" id="ARBA00022605"/>
    </source>
</evidence>
<dbReference type="Pfam" id="PF00733">
    <property type="entry name" value="Asn_synthase"/>
    <property type="match status" value="1"/>
</dbReference>
<sequence length="543" mass="59885">MCGIFFSLCRGHSVSPDAGTARLLLDRGPDSIGTRQVALRAHNSNDLSYEATFVSTVLSLRGTTITKQPLVDEASGSILCWNGEAWKFAGQPVSGSDSQLIFENLLEASAKSSTGDRDLAQRLVVNVLYSIGGPYAFVFYDARNRYIYYGRDCLGRRSLLKKDISDNELFLSSVCDNSTGENWTESKVHSPARIYLIVNVPFPRMNVSIPPSNHGPTLQIVNQLQESLSSSLALRVQHVREANNLAHDNYHSMQQARVAILFSGGLDCTLLARLAHELMPLEQSVDLLNVAFENPRIHSRLGPDESPYELCPDRITGRASYAELTQVCASRTWRFVEVNVPYSQTLAHRNEVMTLMYPHNTEMDLSISYALYFASRGSGLVRDSQGTAAPYATSAHVLLSGLGADELFGGYGRHAVAFAREGYIGLLAELSLDVDRIGKRNLGRDDRVISDSGKEARFPFLDEAFVAFVLCLPVTWKCNFATPQDPTSDDPAKLLEPGKRLLRMLAWHLGMKGVAAEKKRAIQFGSRTAKMETGKTKGTHVLT</sequence>
<name>A0ABR3QMW2_9PLEO</name>
<dbReference type="Gene3D" id="3.40.50.620">
    <property type="entry name" value="HUPs"/>
    <property type="match status" value="1"/>
</dbReference>
<dbReference type="InterPro" id="IPR017932">
    <property type="entry name" value="GATase_2_dom"/>
</dbReference>